<gene>
    <name evidence="1" type="ORF">MW7_000895</name>
</gene>
<reference evidence="1" key="1">
    <citation type="submission" date="2019-05" db="EMBL/GenBank/DDBJ databases">
        <title>Revised genome assembly of Burkholderiaceae (previously Ralstonia) sp. PBA.</title>
        <authorList>
            <person name="Gan H.M."/>
        </authorList>
    </citation>
    <scope>NUCLEOTIDE SEQUENCE</scope>
    <source>
        <strain evidence="1">PBA</strain>
    </source>
</reference>
<name>A0ACD3SU73_9BURK</name>
<sequence>MQTSAAPLSSVLPSPAPARGKPANAAASQADAAEARQPGAAFNTQLEQAQTRRDTGPTDVAGGADNAPSHVGANATEPWQAGTTDGATGEAAVDADAPVSGVPGTPGEPQAIIIDPAWMTQPTAMPAANTSAVMGDASASSDAPAAVTVTDHVAYSQGTGSDASAWLDTLEQARRVAAGLPAGVSEFASDARAAAAANPATPVDVSVPVAQGATAGQAVQRAATGRTRGTTMPEATQDVAEQAGADISFLDRLAGVAKPPVTAGHPAGRPAPATMALQDSPEAIRTAPTLQGDAVPALAEAVRGATAVTGDAAGNVPGTTASPMMSGLTGAVGSTAATPAAPSGAMQHPGTVQILDEAALPYQLHHHLRWMQTRGQGMAELQLNPAELGPVHVTVKMEERRVEASFLCAQPMTRDLIEAAMPRLREAMESAGMELAGGFVGTGEFGQTFDPAGSEAGRTSSRSTAHAEGPGSHIGGTDTQLARVSSHEGLVDTFA</sequence>
<dbReference type="EMBL" id="AKCV02000004">
    <property type="protein sequence ID" value="TMS59735.1"/>
    <property type="molecule type" value="Genomic_DNA"/>
</dbReference>
<evidence type="ECO:0000313" key="2">
    <source>
        <dbReference type="Proteomes" id="UP000004277"/>
    </source>
</evidence>
<dbReference type="Proteomes" id="UP000004277">
    <property type="component" value="Unassembled WGS sequence"/>
</dbReference>
<organism evidence="1 2">
    <name type="scientific">Imbroritus primus</name>
    <dbReference type="NCBI Taxonomy" id="3058603"/>
    <lineage>
        <taxon>Bacteria</taxon>
        <taxon>Pseudomonadati</taxon>
        <taxon>Pseudomonadota</taxon>
        <taxon>Betaproteobacteria</taxon>
        <taxon>Burkholderiales</taxon>
        <taxon>Burkholderiaceae</taxon>
        <taxon>Imbroritus</taxon>
    </lineage>
</organism>
<accession>A0ACD3SU73</accession>
<comment type="caution">
    <text evidence="1">The sequence shown here is derived from an EMBL/GenBank/DDBJ whole genome shotgun (WGS) entry which is preliminary data.</text>
</comment>
<evidence type="ECO:0000313" key="1">
    <source>
        <dbReference type="EMBL" id="TMS59735.1"/>
    </source>
</evidence>
<protein>
    <submittedName>
        <fullName evidence="1">Uncharacterized protein</fullName>
    </submittedName>
</protein>
<keyword evidence="2" id="KW-1185">Reference proteome</keyword>
<proteinExistence type="predicted"/>